<keyword evidence="20" id="KW-1185">Reference proteome</keyword>
<comment type="subcellular location">
    <subcellularLocation>
        <location evidence="2 15 17">Cytoplasm</location>
    </subcellularLocation>
</comment>
<dbReference type="GO" id="GO:0052906">
    <property type="term" value="F:tRNA (guanine(37)-N1)-methyltransferase activity"/>
    <property type="evidence" value="ECO:0007669"/>
    <property type="project" value="UniProtKB-UniRule"/>
</dbReference>
<sequence length="244" mass="28150">MRYDIVTIFPEYFESPLEVGAIKKARKRGLISINILNLRDFAYDKHKMVDDRPFGGGEGMVFKPEPLYRAIQKVKGEGSPYVVYLSPQGRVLTQKIVKELYEKKHLLLICGRYEGIDERIREHFIDDEISIGDYVVFGGEVAALVIIEAVSRLVPGVVGKRDSVEKESFSQGLLKYPQYTRPRDFMGYQVPEVLLSGDHARIEAWRRRKSLETTLKRRPDLLKKASLSPEDEKILKELGWKKYE</sequence>
<dbReference type="RefSeq" id="WP_068542375.1">
    <property type="nucleotide sequence ID" value="NZ_LSFI01000030.1"/>
</dbReference>
<evidence type="ECO:0000256" key="13">
    <source>
        <dbReference type="ARBA" id="ARBA00033392"/>
    </source>
</evidence>
<evidence type="ECO:0000256" key="17">
    <source>
        <dbReference type="RuleBase" id="RU003464"/>
    </source>
</evidence>
<dbReference type="GO" id="GO:0005829">
    <property type="term" value="C:cytosol"/>
    <property type="evidence" value="ECO:0007669"/>
    <property type="project" value="TreeGrafter"/>
</dbReference>
<dbReference type="OrthoDB" id="9807416at2"/>
<dbReference type="NCBIfam" id="NF000648">
    <property type="entry name" value="PRK00026.1"/>
    <property type="match status" value="1"/>
</dbReference>
<keyword evidence="10 15" id="KW-0949">S-adenosyl-L-methionine</keyword>
<feature type="binding site" evidence="15 16">
    <location>
        <begin position="131"/>
        <end position="136"/>
    </location>
    <ligand>
        <name>S-adenosyl-L-methionine</name>
        <dbReference type="ChEBI" id="CHEBI:59789"/>
    </ligand>
</feature>
<reference evidence="19 20" key="1">
    <citation type="submission" date="2016-02" db="EMBL/GenBank/DDBJ databases">
        <title>Draft genome sequence of Thermodesulfatator sp. S606.</title>
        <authorList>
            <person name="Lai Q."/>
            <person name="Cao J."/>
            <person name="Dupont S."/>
            <person name="Shao Z."/>
            <person name="Jebbar M."/>
            <person name="Alain K."/>
        </authorList>
    </citation>
    <scope>NUCLEOTIDE SEQUENCE [LARGE SCALE GENOMIC DNA]</scope>
    <source>
        <strain evidence="19 20">S606</strain>
    </source>
</reference>
<dbReference type="AlphaFoldDB" id="A0A177E8T9"/>
<evidence type="ECO:0000313" key="19">
    <source>
        <dbReference type="EMBL" id="OAG27429.1"/>
    </source>
</evidence>
<comment type="catalytic activity">
    <reaction evidence="14 15 17">
        <text>guanosine(37) in tRNA + S-adenosyl-L-methionine = N(1)-methylguanosine(37) in tRNA + S-adenosyl-L-homocysteine + H(+)</text>
        <dbReference type="Rhea" id="RHEA:36899"/>
        <dbReference type="Rhea" id="RHEA-COMP:10145"/>
        <dbReference type="Rhea" id="RHEA-COMP:10147"/>
        <dbReference type="ChEBI" id="CHEBI:15378"/>
        <dbReference type="ChEBI" id="CHEBI:57856"/>
        <dbReference type="ChEBI" id="CHEBI:59789"/>
        <dbReference type="ChEBI" id="CHEBI:73542"/>
        <dbReference type="ChEBI" id="CHEBI:74269"/>
        <dbReference type="EC" id="2.1.1.228"/>
    </reaction>
</comment>
<dbReference type="PANTHER" id="PTHR46417">
    <property type="entry name" value="TRNA (GUANINE-N(1)-)-METHYLTRANSFERASE"/>
    <property type="match status" value="1"/>
</dbReference>
<dbReference type="InterPro" id="IPR023148">
    <property type="entry name" value="tRNA_m1G_MeTrfase_C_sf"/>
</dbReference>
<dbReference type="InterPro" id="IPR029026">
    <property type="entry name" value="tRNA_m1G_MTases_N"/>
</dbReference>
<evidence type="ECO:0000256" key="4">
    <source>
        <dbReference type="ARBA" id="ARBA00011738"/>
    </source>
</evidence>
<dbReference type="SUPFAM" id="SSF75217">
    <property type="entry name" value="alpha/beta knot"/>
    <property type="match status" value="1"/>
</dbReference>
<dbReference type="Gene3D" id="1.10.1270.20">
    <property type="entry name" value="tRNA(m1g37)methyltransferase, domain 2"/>
    <property type="match status" value="1"/>
</dbReference>
<dbReference type="CDD" id="cd18080">
    <property type="entry name" value="TrmD-like"/>
    <property type="match status" value="1"/>
</dbReference>
<dbReference type="Proteomes" id="UP000076964">
    <property type="component" value="Unassembled WGS sequence"/>
</dbReference>
<evidence type="ECO:0000256" key="8">
    <source>
        <dbReference type="ARBA" id="ARBA00022603"/>
    </source>
</evidence>
<evidence type="ECO:0000313" key="20">
    <source>
        <dbReference type="Proteomes" id="UP000076964"/>
    </source>
</evidence>
<dbReference type="FunFam" id="3.40.1280.10:FF:000001">
    <property type="entry name" value="tRNA (guanine-N(1)-)-methyltransferase"/>
    <property type="match status" value="1"/>
</dbReference>
<evidence type="ECO:0000256" key="3">
    <source>
        <dbReference type="ARBA" id="ARBA00007630"/>
    </source>
</evidence>
<dbReference type="EMBL" id="LSFI01000030">
    <property type="protein sequence ID" value="OAG27429.1"/>
    <property type="molecule type" value="Genomic_DNA"/>
</dbReference>
<evidence type="ECO:0000256" key="12">
    <source>
        <dbReference type="ARBA" id="ARBA00029736"/>
    </source>
</evidence>
<evidence type="ECO:0000256" key="14">
    <source>
        <dbReference type="ARBA" id="ARBA00047783"/>
    </source>
</evidence>
<evidence type="ECO:0000256" key="5">
    <source>
        <dbReference type="ARBA" id="ARBA00012807"/>
    </source>
</evidence>
<comment type="function">
    <text evidence="1 15 17">Specifically methylates guanosine-37 in various tRNAs.</text>
</comment>
<dbReference type="EC" id="2.1.1.228" evidence="5 15"/>
<evidence type="ECO:0000256" key="2">
    <source>
        <dbReference type="ARBA" id="ARBA00004496"/>
    </source>
</evidence>
<dbReference type="InterPro" id="IPR016009">
    <property type="entry name" value="tRNA_MeTrfase_TRMD/TRM10"/>
</dbReference>
<protein>
    <recommendedName>
        <fullName evidence="6 15">tRNA (guanine-N(1)-)-methyltransferase</fullName>
        <ecNumber evidence="5 15">2.1.1.228</ecNumber>
    </recommendedName>
    <alternativeName>
        <fullName evidence="12 15">M1G-methyltransferase</fullName>
    </alternativeName>
    <alternativeName>
        <fullName evidence="13 15">tRNA [GM37] methyltransferase</fullName>
    </alternativeName>
</protein>
<accession>A0A177E8T9</accession>
<evidence type="ECO:0000256" key="15">
    <source>
        <dbReference type="HAMAP-Rule" id="MF_00605"/>
    </source>
</evidence>
<evidence type="ECO:0000256" key="11">
    <source>
        <dbReference type="ARBA" id="ARBA00022694"/>
    </source>
</evidence>
<keyword evidence="9 15" id="KW-0808">Transferase</keyword>
<dbReference type="PANTHER" id="PTHR46417:SF1">
    <property type="entry name" value="TRNA (GUANINE-N(1)-)-METHYLTRANSFERASE"/>
    <property type="match status" value="1"/>
</dbReference>
<evidence type="ECO:0000256" key="16">
    <source>
        <dbReference type="PIRSR" id="PIRSR000386-1"/>
    </source>
</evidence>
<feature type="domain" description="tRNA methyltransferase TRMD/TRM10-type" evidence="18">
    <location>
        <begin position="1"/>
        <end position="224"/>
    </location>
</feature>
<evidence type="ECO:0000256" key="6">
    <source>
        <dbReference type="ARBA" id="ARBA00014679"/>
    </source>
</evidence>
<evidence type="ECO:0000256" key="9">
    <source>
        <dbReference type="ARBA" id="ARBA00022679"/>
    </source>
</evidence>
<name>A0A177E8T9_9BACT</name>
<gene>
    <name evidence="15" type="primary">trmD</name>
    <name evidence="19" type="ORF">TH606_07100</name>
</gene>
<dbReference type="InterPro" id="IPR002649">
    <property type="entry name" value="tRNA_m1G_MeTrfase_TrmD"/>
</dbReference>
<keyword evidence="7 15" id="KW-0963">Cytoplasm</keyword>
<keyword evidence="8 15" id="KW-0489">Methyltransferase</keyword>
<evidence type="ECO:0000256" key="10">
    <source>
        <dbReference type="ARBA" id="ARBA00022691"/>
    </source>
</evidence>
<organism evidence="19 20">
    <name type="scientific">Thermodesulfatator autotrophicus</name>
    <dbReference type="NCBI Taxonomy" id="1795632"/>
    <lineage>
        <taxon>Bacteria</taxon>
        <taxon>Pseudomonadati</taxon>
        <taxon>Thermodesulfobacteriota</taxon>
        <taxon>Thermodesulfobacteria</taxon>
        <taxon>Thermodesulfobacteriales</taxon>
        <taxon>Thermodesulfatatoraceae</taxon>
        <taxon>Thermodesulfatator</taxon>
    </lineage>
</organism>
<dbReference type="Gene3D" id="3.40.1280.10">
    <property type="match status" value="1"/>
</dbReference>
<dbReference type="PIRSF" id="PIRSF000386">
    <property type="entry name" value="tRNA_mtase"/>
    <property type="match status" value="1"/>
</dbReference>
<evidence type="ECO:0000256" key="1">
    <source>
        <dbReference type="ARBA" id="ARBA00002634"/>
    </source>
</evidence>
<evidence type="ECO:0000259" key="18">
    <source>
        <dbReference type="Pfam" id="PF01746"/>
    </source>
</evidence>
<feature type="binding site" evidence="15 16">
    <location>
        <position position="111"/>
    </location>
    <ligand>
        <name>S-adenosyl-L-methionine</name>
        <dbReference type="ChEBI" id="CHEBI:59789"/>
    </ligand>
</feature>
<evidence type="ECO:0000256" key="7">
    <source>
        <dbReference type="ARBA" id="ARBA00022490"/>
    </source>
</evidence>
<comment type="caution">
    <text evidence="19">The sequence shown here is derived from an EMBL/GenBank/DDBJ whole genome shotgun (WGS) entry which is preliminary data.</text>
</comment>
<comment type="subunit">
    <text evidence="4 15 17">Homodimer.</text>
</comment>
<dbReference type="Pfam" id="PF01746">
    <property type="entry name" value="tRNA_m1G_MT"/>
    <property type="match status" value="1"/>
</dbReference>
<comment type="similarity">
    <text evidence="3 15 17">Belongs to the RNA methyltransferase TrmD family.</text>
</comment>
<keyword evidence="11 15" id="KW-0819">tRNA processing</keyword>
<dbReference type="GO" id="GO:0002939">
    <property type="term" value="P:tRNA N1-guanine methylation"/>
    <property type="evidence" value="ECO:0007669"/>
    <property type="project" value="TreeGrafter"/>
</dbReference>
<dbReference type="STRING" id="1795632.TH606_07100"/>
<dbReference type="FunFam" id="1.10.1270.20:FF:000001">
    <property type="entry name" value="tRNA (guanine-N(1)-)-methyltransferase"/>
    <property type="match status" value="1"/>
</dbReference>
<dbReference type="HAMAP" id="MF_00605">
    <property type="entry name" value="TrmD"/>
    <property type="match status" value="1"/>
</dbReference>
<dbReference type="InterPro" id="IPR029028">
    <property type="entry name" value="Alpha/beta_knot_MTases"/>
</dbReference>
<dbReference type="NCBIfam" id="TIGR00088">
    <property type="entry name" value="trmD"/>
    <property type="match status" value="1"/>
</dbReference>
<proteinExistence type="inferred from homology"/>